<dbReference type="InterPro" id="IPR050807">
    <property type="entry name" value="TransReg_Diox_bact_type"/>
</dbReference>
<dbReference type="EMBL" id="VAVZ01000021">
    <property type="protein sequence ID" value="TLP96794.1"/>
    <property type="molecule type" value="Genomic_DNA"/>
</dbReference>
<dbReference type="GO" id="GO:0003677">
    <property type="term" value="F:DNA binding"/>
    <property type="evidence" value="ECO:0007669"/>
    <property type="project" value="UniProtKB-KW"/>
</dbReference>
<organism evidence="3 4">
    <name type="scientific">Nesterenkonia salmonea</name>
    <dbReference type="NCBI Taxonomy" id="1804987"/>
    <lineage>
        <taxon>Bacteria</taxon>
        <taxon>Bacillati</taxon>
        <taxon>Actinomycetota</taxon>
        <taxon>Actinomycetes</taxon>
        <taxon>Micrococcales</taxon>
        <taxon>Micrococcaceae</taxon>
        <taxon>Nesterenkonia</taxon>
    </lineage>
</organism>
<dbReference type="InterPro" id="IPR013096">
    <property type="entry name" value="Cupin_2"/>
</dbReference>
<dbReference type="SUPFAM" id="SSF47413">
    <property type="entry name" value="lambda repressor-like DNA-binding domains"/>
    <property type="match status" value="1"/>
</dbReference>
<dbReference type="PANTHER" id="PTHR46797">
    <property type="entry name" value="HTH-TYPE TRANSCRIPTIONAL REGULATOR"/>
    <property type="match status" value="1"/>
</dbReference>
<dbReference type="AlphaFoldDB" id="A0A5R9BBM7"/>
<evidence type="ECO:0000313" key="3">
    <source>
        <dbReference type="EMBL" id="TLP96794.1"/>
    </source>
</evidence>
<name>A0A5R9BBM7_9MICC</name>
<keyword evidence="1" id="KW-0238">DNA-binding</keyword>
<dbReference type="GO" id="GO:0005829">
    <property type="term" value="C:cytosol"/>
    <property type="evidence" value="ECO:0007669"/>
    <property type="project" value="TreeGrafter"/>
</dbReference>
<evidence type="ECO:0000313" key="4">
    <source>
        <dbReference type="Proteomes" id="UP000310458"/>
    </source>
</evidence>
<dbReference type="OrthoDB" id="5114244at2"/>
<protein>
    <submittedName>
        <fullName evidence="3">Helix-turn-helix domain-containing protein</fullName>
    </submittedName>
</protein>
<dbReference type="CDD" id="cd02209">
    <property type="entry name" value="cupin_XRE_C"/>
    <property type="match status" value="1"/>
</dbReference>
<dbReference type="Gene3D" id="2.60.120.10">
    <property type="entry name" value="Jelly Rolls"/>
    <property type="match status" value="1"/>
</dbReference>
<dbReference type="SMART" id="SM00530">
    <property type="entry name" value="HTH_XRE"/>
    <property type="match status" value="1"/>
</dbReference>
<dbReference type="CDD" id="cd00093">
    <property type="entry name" value="HTH_XRE"/>
    <property type="match status" value="1"/>
</dbReference>
<comment type="caution">
    <text evidence="3">The sequence shown here is derived from an EMBL/GenBank/DDBJ whole genome shotgun (WGS) entry which is preliminary data.</text>
</comment>
<sequence>MVDAPEHTKNATDNGALALGMAVRSTRSRLGLSVQALAHRAGVSLGSISQIERGLGNPSLQSIQRIAHALGVSASQLLEPPADELAVVQADKRHVLKNPEDQREGRVAAVRELLSPPADSRIQFIRTVLPVGFSNEGRPYRHIGTESITVLEGQLLVTHGDRQETLGVGDSATYGCSAPHWWANIADTETTVLGASTPIER</sequence>
<gene>
    <name evidence="3" type="ORF">FEF26_08730</name>
</gene>
<dbReference type="InterPro" id="IPR014710">
    <property type="entry name" value="RmlC-like_jellyroll"/>
</dbReference>
<dbReference type="Pfam" id="PF01381">
    <property type="entry name" value="HTH_3"/>
    <property type="match status" value="1"/>
</dbReference>
<reference evidence="3 4" key="1">
    <citation type="submission" date="2019-05" db="EMBL/GenBank/DDBJ databases">
        <title>Nesterenkonia sp. GY074 isolated from the Southern Atlantic Ocean.</title>
        <authorList>
            <person name="Zhang G."/>
        </authorList>
    </citation>
    <scope>NUCLEOTIDE SEQUENCE [LARGE SCALE GENOMIC DNA]</scope>
    <source>
        <strain evidence="3 4">GY074</strain>
    </source>
</reference>
<evidence type="ECO:0000259" key="2">
    <source>
        <dbReference type="PROSITE" id="PS50943"/>
    </source>
</evidence>
<dbReference type="PANTHER" id="PTHR46797:SF1">
    <property type="entry name" value="METHYLPHOSPHONATE SYNTHASE"/>
    <property type="match status" value="1"/>
</dbReference>
<dbReference type="RefSeq" id="WP_138253158.1">
    <property type="nucleotide sequence ID" value="NZ_VAVZ01000021.1"/>
</dbReference>
<dbReference type="InterPro" id="IPR010982">
    <property type="entry name" value="Lambda_DNA-bd_dom_sf"/>
</dbReference>
<dbReference type="InterPro" id="IPR011051">
    <property type="entry name" value="RmlC_Cupin_sf"/>
</dbReference>
<dbReference type="Gene3D" id="1.10.260.40">
    <property type="entry name" value="lambda repressor-like DNA-binding domains"/>
    <property type="match status" value="1"/>
</dbReference>
<dbReference type="Proteomes" id="UP000310458">
    <property type="component" value="Unassembled WGS sequence"/>
</dbReference>
<dbReference type="Pfam" id="PF07883">
    <property type="entry name" value="Cupin_2"/>
    <property type="match status" value="1"/>
</dbReference>
<dbReference type="PROSITE" id="PS50943">
    <property type="entry name" value="HTH_CROC1"/>
    <property type="match status" value="1"/>
</dbReference>
<dbReference type="GO" id="GO:0003700">
    <property type="term" value="F:DNA-binding transcription factor activity"/>
    <property type="evidence" value="ECO:0007669"/>
    <property type="project" value="TreeGrafter"/>
</dbReference>
<proteinExistence type="predicted"/>
<feature type="domain" description="HTH cro/C1-type" evidence="2">
    <location>
        <begin position="23"/>
        <end position="77"/>
    </location>
</feature>
<keyword evidence="4" id="KW-1185">Reference proteome</keyword>
<dbReference type="InterPro" id="IPR001387">
    <property type="entry name" value="Cro/C1-type_HTH"/>
</dbReference>
<dbReference type="SUPFAM" id="SSF51182">
    <property type="entry name" value="RmlC-like cupins"/>
    <property type="match status" value="1"/>
</dbReference>
<accession>A0A5R9BBM7</accession>
<evidence type="ECO:0000256" key="1">
    <source>
        <dbReference type="ARBA" id="ARBA00023125"/>
    </source>
</evidence>